<name>A0A3M7P8X8_BRAPC</name>
<evidence type="ECO:0000313" key="2">
    <source>
        <dbReference type="Proteomes" id="UP000276133"/>
    </source>
</evidence>
<comment type="caution">
    <text evidence="1">The sequence shown here is derived from an EMBL/GenBank/DDBJ whole genome shotgun (WGS) entry which is preliminary data.</text>
</comment>
<gene>
    <name evidence="1" type="ORF">BpHYR1_038212</name>
</gene>
<organism evidence="1 2">
    <name type="scientific">Brachionus plicatilis</name>
    <name type="common">Marine rotifer</name>
    <name type="synonym">Brachionus muelleri</name>
    <dbReference type="NCBI Taxonomy" id="10195"/>
    <lineage>
        <taxon>Eukaryota</taxon>
        <taxon>Metazoa</taxon>
        <taxon>Spiralia</taxon>
        <taxon>Gnathifera</taxon>
        <taxon>Rotifera</taxon>
        <taxon>Eurotatoria</taxon>
        <taxon>Monogononta</taxon>
        <taxon>Pseudotrocha</taxon>
        <taxon>Ploima</taxon>
        <taxon>Brachionidae</taxon>
        <taxon>Brachionus</taxon>
    </lineage>
</organism>
<dbReference type="EMBL" id="REGN01012375">
    <property type="protein sequence ID" value="RMZ95551.1"/>
    <property type="molecule type" value="Genomic_DNA"/>
</dbReference>
<protein>
    <submittedName>
        <fullName evidence="1">Uncharacterized protein</fullName>
    </submittedName>
</protein>
<dbReference type="Proteomes" id="UP000276133">
    <property type="component" value="Unassembled WGS sequence"/>
</dbReference>
<sequence>MSMVDTLDSAELCFCSHFWYNIRSIRVHCYLGIDFALSHQGSSSEYPKFRLQPIRTIKCTLKQTIYLEVKLDQKLSKKLIDFDLNYLLQLFHQPSWKIPQCCKDHAEFRKVKSHTSPSSIFVLTQFPDHGLKYWNKDRTLLPRLIYTKTYSGPS</sequence>
<accession>A0A3M7P8X8</accession>
<proteinExistence type="predicted"/>
<dbReference type="AlphaFoldDB" id="A0A3M7P8X8"/>
<evidence type="ECO:0000313" key="1">
    <source>
        <dbReference type="EMBL" id="RMZ95551.1"/>
    </source>
</evidence>
<reference evidence="1 2" key="1">
    <citation type="journal article" date="2018" name="Sci. Rep.">
        <title>Genomic signatures of local adaptation to the degree of environmental predictability in rotifers.</title>
        <authorList>
            <person name="Franch-Gras L."/>
            <person name="Hahn C."/>
            <person name="Garcia-Roger E.M."/>
            <person name="Carmona M.J."/>
            <person name="Serra M."/>
            <person name="Gomez A."/>
        </authorList>
    </citation>
    <scope>NUCLEOTIDE SEQUENCE [LARGE SCALE GENOMIC DNA]</scope>
    <source>
        <strain evidence="1">HYR1</strain>
    </source>
</reference>
<keyword evidence="2" id="KW-1185">Reference proteome</keyword>